<evidence type="ECO:0000313" key="9">
    <source>
        <dbReference type="EMBL" id="SNR45615.1"/>
    </source>
</evidence>
<feature type="transmembrane region" description="Helical" evidence="7">
    <location>
        <begin position="70"/>
        <end position="90"/>
    </location>
</feature>
<evidence type="ECO:0000256" key="4">
    <source>
        <dbReference type="ARBA" id="ARBA00022692"/>
    </source>
</evidence>
<dbReference type="GO" id="GO:0016020">
    <property type="term" value="C:membrane"/>
    <property type="evidence" value="ECO:0007669"/>
    <property type="project" value="UniProtKB-SubCell"/>
</dbReference>
<comment type="similarity">
    <text evidence="2">Belongs to the bacterial sugar transferase family.</text>
</comment>
<feature type="transmembrane region" description="Helical" evidence="7">
    <location>
        <begin position="38"/>
        <end position="58"/>
    </location>
</feature>
<dbReference type="PANTHER" id="PTHR30576:SF0">
    <property type="entry name" value="UNDECAPRENYL-PHOSPHATE N-ACETYLGALACTOSAMINYL 1-PHOSPHATE TRANSFERASE-RELATED"/>
    <property type="match status" value="1"/>
</dbReference>
<dbReference type="InterPro" id="IPR017475">
    <property type="entry name" value="EPS_sugar_tfrase"/>
</dbReference>
<dbReference type="EMBL" id="FZNY01000001">
    <property type="protein sequence ID" value="SNR45615.1"/>
    <property type="molecule type" value="Genomic_DNA"/>
</dbReference>
<comment type="subcellular location">
    <subcellularLocation>
        <location evidence="1">Membrane</location>
        <topology evidence="1">Multi-pass membrane protein</topology>
    </subcellularLocation>
</comment>
<proteinExistence type="inferred from homology"/>
<evidence type="ECO:0000256" key="7">
    <source>
        <dbReference type="SAM" id="Phobius"/>
    </source>
</evidence>
<sequence>MAYKKGRYSGFIRPIIYSLDLLIITILAKVCLVMDTHLFLFVGFITFTWIVSAIKSNFYEVYRYTPLIRIFSLLGIQLILFTLLVFAFFGFFNEINSTPKQIIYYILYVFLGITVVKLGVFYLLKKYRTVLGGNFRRVVILGVNSKTQQLENFFNSNKPYGYQVINKFDVQPSGHQSLESCFAFVIENSIDEIYCSISEFTNEQIREISEFADNNLKILKFIPDNKEIFTKKLNYQYIGITPILSLRNIPIDTPLNQFIKRTFDIVMSILVLVGVLSWLTPIMAILIKLDSKGPVFFKQKRNGLDYKEFYCYKFRSMQPNPTADLHQVSRNDQRITRLGKAIRQTSIDELPQFINVLKGEMSVVGPRPHMVSHTHMYAERIDKFMVRHFIKPGITGLAQVSGYRGEVETDHDIINRVKFDIFYIENWSLLLDIKIIIQTIIKALAGDEKAY</sequence>
<dbReference type="RefSeq" id="WP_089370348.1">
    <property type="nucleotide sequence ID" value="NZ_BMEP01000003.1"/>
</dbReference>
<accession>A0A238WGB8</accession>
<dbReference type="Gene3D" id="3.40.50.720">
    <property type="entry name" value="NAD(P)-binding Rossmann-like Domain"/>
    <property type="match status" value="1"/>
</dbReference>
<dbReference type="GO" id="GO:0016780">
    <property type="term" value="F:phosphotransferase activity, for other substituted phosphate groups"/>
    <property type="evidence" value="ECO:0007669"/>
    <property type="project" value="TreeGrafter"/>
</dbReference>
<evidence type="ECO:0000256" key="3">
    <source>
        <dbReference type="ARBA" id="ARBA00022679"/>
    </source>
</evidence>
<reference evidence="9 10" key="1">
    <citation type="submission" date="2017-06" db="EMBL/GenBank/DDBJ databases">
        <authorList>
            <person name="Kim H.J."/>
            <person name="Triplett B.A."/>
        </authorList>
    </citation>
    <scope>NUCLEOTIDE SEQUENCE [LARGE SCALE GENOMIC DNA]</scope>
    <source>
        <strain evidence="9 10">DSM 25597</strain>
    </source>
</reference>
<dbReference type="NCBIfam" id="TIGR03023">
    <property type="entry name" value="WcaJ_sugtrans"/>
    <property type="match status" value="1"/>
</dbReference>
<dbReference type="OrthoDB" id="9808602at2"/>
<dbReference type="Pfam" id="PF13727">
    <property type="entry name" value="CoA_binding_3"/>
    <property type="match status" value="1"/>
</dbReference>
<evidence type="ECO:0000256" key="1">
    <source>
        <dbReference type="ARBA" id="ARBA00004141"/>
    </source>
</evidence>
<protein>
    <submittedName>
        <fullName evidence="9">Putative colanic acid biosysnthesis UDP-glucose lipid carrier transferase</fullName>
    </submittedName>
</protein>
<keyword evidence="10" id="KW-1185">Reference proteome</keyword>
<evidence type="ECO:0000313" key="10">
    <source>
        <dbReference type="Proteomes" id="UP000198379"/>
    </source>
</evidence>
<dbReference type="Proteomes" id="UP000198379">
    <property type="component" value="Unassembled WGS sequence"/>
</dbReference>
<feature type="transmembrane region" description="Helical" evidence="7">
    <location>
        <begin position="102"/>
        <end position="124"/>
    </location>
</feature>
<dbReference type="InterPro" id="IPR017473">
    <property type="entry name" value="Undecaprenyl-P_gluc_Ptfrase"/>
</dbReference>
<evidence type="ECO:0000256" key="2">
    <source>
        <dbReference type="ARBA" id="ARBA00006464"/>
    </source>
</evidence>
<feature type="transmembrane region" description="Helical" evidence="7">
    <location>
        <begin position="12"/>
        <end position="32"/>
    </location>
</feature>
<gene>
    <name evidence="9" type="ORF">SAMN06265376_1011053</name>
</gene>
<name>A0A238WGB8_9FLAO</name>
<dbReference type="AlphaFoldDB" id="A0A238WGB8"/>
<dbReference type="Pfam" id="PF02397">
    <property type="entry name" value="Bac_transf"/>
    <property type="match status" value="1"/>
</dbReference>
<keyword evidence="3 9" id="KW-0808">Transferase</keyword>
<feature type="transmembrane region" description="Helical" evidence="7">
    <location>
        <begin position="265"/>
        <end position="287"/>
    </location>
</feature>
<feature type="domain" description="Bacterial sugar transferase" evidence="8">
    <location>
        <begin position="260"/>
        <end position="444"/>
    </location>
</feature>
<organism evidence="9 10">
    <name type="scientific">Dokdonia pacifica</name>
    <dbReference type="NCBI Taxonomy" id="1627892"/>
    <lineage>
        <taxon>Bacteria</taxon>
        <taxon>Pseudomonadati</taxon>
        <taxon>Bacteroidota</taxon>
        <taxon>Flavobacteriia</taxon>
        <taxon>Flavobacteriales</taxon>
        <taxon>Flavobacteriaceae</taxon>
        <taxon>Dokdonia</taxon>
    </lineage>
</organism>
<evidence type="ECO:0000256" key="5">
    <source>
        <dbReference type="ARBA" id="ARBA00022989"/>
    </source>
</evidence>
<keyword evidence="5 7" id="KW-1133">Transmembrane helix</keyword>
<dbReference type="InterPro" id="IPR003362">
    <property type="entry name" value="Bact_transf"/>
</dbReference>
<evidence type="ECO:0000259" key="8">
    <source>
        <dbReference type="Pfam" id="PF02397"/>
    </source>
</evidence>
<dbReference type="PANTHER" id="PTHR30576">
    <property type="entry name" value="COLANIC BIOSYNTHESIS UDP-GLUCOSE LIPID CARRIER TRANSFERASE"/>
    <property type="match status" value="1"/>
</dbReference>
<dbReference type="NCBIfam" id="TIGR03025">
    <property type="entry name" value="EPS_sugtrans"/>
    <property type="match status" value="1"/>
</dbReference>
<keyword evidence="6 7" id="KW-0472">Membrane</keyword>
<keyword evidence="4 7" id="KW-0812">Transmembrane</keyword>
<evidence type="ECO:0000256" key="6">
    <source>
        <dbReference type="ARBA" id="ARBA00023136"/>
    </source>
</evidence>